<evidence type="ECO:0000256" key="1">
    <source>
        <dbReference type="SAM" id="Coils"/>
    </source>
</evidence>
<organism evidence="4 5">
    <name type="scientific">Providencia rettgeri</name>
    <dbReference type="NCBI Taxonomy" id="587"/>
    <lineage>
        <taxon>Bacteria</taxon>
        <taxon>Pseudomonadati</taxon>
        <taxon>Pseudomonadota</taxon>
        <taxon>Gammaproteobacteria</taxon>
        <taxon>Enterobacterales</taxon>
        <taxon>Morganellaceae</taxon>
        <taxon>Providencia</taxon>
    </lineage>
</organism>
<name>A0AAJ4TIQ3_PRORE</name>
<evidence type="ECO:0000259" key="3">
    <source>
        <dbReference type="Pfam" id="PF25984"/>
    </source>
</evidence>
<dbReference type="PANTHER" id="PTHR30386:SF17">
    <property type="entry name" value="ALKALINE PROTEASE SECRETION PROTEIN APRE"/>
    <property type="match status" value="1"/>
</dbReference>
<dbReference type="Pfam" id="PF25984">
    <property type="entry name" value="BSH_YknX"/>
    <property type="match status" value="1"/>
</dbReference>
<dbReference type="Proteomes" id="UP000682358">
    <property type="component" value="Chromosome"/>
</dbReference>
<dbReference type="InterPro" id="IPR058639">
    <property type="entry name" value="BSH_YknX-like"/>
</dbReference>
<accession>A0AAJ4TIQ3</accession>
<keyword evidence="2" id="KW-0812">Transmembrane</keyword>
<protein>
    <submittedName>
        <fullName evidence="4">HlyD family efflux transporter periplasmic adaptor subunit</fullName>
    </submittedName>
</protein>
<dbReference type="InterPro" id="IPR050739">
    <property type="entry name" value="MFP"/>
</dbReference>
<feature type="transmembrane region" description="Helical" evidence="2">
    <location>
        <begin position="415"/>
        <end position="445"/>
    </location>
</feature>
<reference evidence="4" key="1">
    <citation type="submission" date="2021-06" db="EMBL/GenBank/DDBJ databases">
        <title>Emergence of genetically related NDM-1-producing Providencia rettgeri strains in Argentina.</title>
        <authorList>
            <person name="Pasteran F."/>
            <person name="Meo A."/>
            <person name="Gomez S."/>
            <person name="Derdoy L."/>
            <person name="Albronoz E."/>
            <person name="Faccone D."/>
            <person name="Guerriero L."/>
            <person name="Archuby D."/>
            <person name="Tarzia A."/>
            <person name="Lopez M."/>
            <person name="Corso A."/>
        </authorList>
    </citation>
    <scope>NUCLEOTIDE SEQUENCE</scope>
    <source>
        <strain evidence="4">PreM15628</strain>
    </source>
</reference>
<feature type="domain" description="YknX-like barrel-sandwich hybrid" evidence="3">
    <location>
        <begin position="54"/>
        <end position="297"/>
    </location>
</feature>
<dbReference type="AlphaFoldDB" id="A0AAJ4TIQ3"/>
<keyword evidence="2" id="KW-1133">Transmembrane helix</keyword>
<evidence type="ECO:0000313" key="5">
    <source>
        <dbReference type="Proteomes" id="UP000682358"/>
    </source>
</evidence>
<dbReference type="PRINTS" id="PR01490">
    <property type="entry name" value="RTXTOXIND"/>
</dbReference>
<evidence type="ECO:0000313" key="4">
    <source>
        <dbReference type="EMBL" id="QWQ21187.2"/>
    </source>
</evidence>
<evidence type="ECO:0000256" key="2">
    <source>
        <dbReference type="SAM" id="Phobius"/>
    </source>
</evidence>
<proteinExistence type="predicted"/>
<keyword evidence="2" id="KW-0472">Membrane</keyword>
<keyword evidence="1" id="KW-0175">Coiled coil</keyword>
<dbReference type="EMBL" id="CP076405">
    <property type="protein sequence ID" value="QWQ21187.2"/>
    <property type="molecule type" value="Genomic_DNA"/>
</dbReference>
<dbReference type="PANTHER" id="PTHR30386">
    <property type="entry name" value="MEMBRANE FUSION SUBUNIT OF EMRAB-TOLC MULTIDRUG EFFLUX PUMP"/>
    <property type="match status" value="1"/>
</dbReference>
<feature type="coiled-coil region" evidence="1">
    <location>
        <begin position="97"/>
        <end position="124"/>
    </location>
</feature>
<dbReference type="Gene3D" id="2.40.50.100">
    <property type="match status" value="1"/>
</dbReference>
<sequence length="574" mass="64221">MKRYLNKLNRAPKKLKIFLGITSLFIGYIILAKIEISSPGEGIISGVSNRLEIVSPASGFINQFAIKTGDKVEKDQVLFSYTNLDVFHQEKTLSGLVTFANERINELEENKKLLNKILDGSINTESEYFFFAKGLQSKTLSAYRELYGHILLRMEISNLRDKYISQIKESSELENQINILKKKDLLLKNARAPEIEKLNNNAEISRTTALIASGELNAQGLLREISLQEKKYTARLIGEIQENETLLNRLKKEKLENSGQMELLRNKIRANSVLSPADGIVLSIEKDLEKGSYVEASNLVMVIKKQQSTRVIEGKILAKYRPFIAPQLPAKIVVNSPGFKKIINGKVTKISADSFSDRERNSQERYYSVQITPEQNTELLPEHDGLPVMLYISSKEISVLHYLTALISDNITFNVWWLMLGFISALSAAVATMTLLMAVLLANVLSSTMAAEKNKGKAALIGIDNHNTEASSSINTDSNNDNKNGNGNGNGIMTSLMFSHDTLKLIDHKKVKSIDVYCSYGNNISFDAAMTYTIYNTVLIKKNTPNVHIKALKPIEDNQGVNACFLKSEENERK</sequence>
<gene>
    <name evidence="4" type="ORF">KOF27_02165</name>
</gene>